<evidence type="ECO:0000256" key="6">
    <source>
        <dbReference type="ARBA" id="ARBA00022824"/>
    </source>
</evidence>
<dbReference type="GO" id="GO:0061723">
    <property type="term" value="P:glycophagy"/>
    <property type="evidence" value="ECO:0007669"/>
    <property type="project" value="TreeGrafter"/>
</dbReference>
<dbReference type="GO" id="GO:0005789">
    <property type="term" value="C:endoplasmic reticulum membrane"/>
    <property type="evidence" value="ECO:0007669"/>
    <property type="project" value="UniProtKB-SubCell"/>
</dbReference>
<dbReference type="STRING" id="3775.A0A1Q3BEH4"/>
<comment type="catalytic activity">
    <reaction evidence="10">
        <text>a 1,2-diacyl-sn-glycero-3-phospho-L-serine(in) = a 1,2-diacyl-sn-glycero-3-phospho-L-serine(out)</text>
        <dbReference type="Rhea" id="RHEA:38663"/>
        <dbReference type="ChEBI" id="CHEBI:57262"/>
    </reaction>
</comment>
<keyword evidence="6" id="KW-0256">Endoplasmic reticulum</keyword>
<protein>
    <recommendedName>
        <fullName evidence="4">Autophagy-related protein 2</fullName>
    </recommendedName>
</protein>
<comment type="caution">
    <text evidence="13">The sequence shown here is derived from an EMBL/GenBank/DDBJ whole genome shotgun (WGS) entry which is preliminary data.</text>
</comment>
<dbReference type="GO" id="GO:0006869">
    <property type="term" value="P:lipid transport"/>
    <property type="evidence" value="ECO:0007669"/>
    <property type="project" value="UniProtKB-KW"/>
</dbReference>
<comment type="subcellular location">
    <subcellularLocation>
        <location evidence="1">Endoplasmic reticulum membrane</location>
        <topology evidence="1">Peripheral membrane protein</topology>
    </subcellularLocation>
    <subcellularLocation>
        <location evidence="2">Preautophagosomal structure membrane</location>
        <topology evidence="2">Peripheral membrane protein</topology>
    </subcellularLocation>
</comment>
<feature type="region of interest" description="Disordered" evidence="12">
    <location>
        <begin position="125"/>
        <end position="144"/>
    </location>
</feature>
<feature type="compositionally biased region" description="Polar residues" evidence="12">
    <location>
        <begin position="125"/>
        <end position="135"/>
    </location>
</feature>
<keyword evidence="8" id="KW-0445">Lipid transport</keyword>
<evidence type="ECO:0000256" key="9">
    <source>
        <dbReference type="ARBA" id="ARBA00023136"/>
    </source>
</evidence>
<dbReference type="Proteomes" id="UP000187406">
    <property type="component" value="Unassembled WGS sequence"/>
</dbReference>
<name>A0A1Q3BEH4_CEPFO</name>
<dbReference type="OrthoDB" id="18982at2759"/>
<dbReference type="GO" id="GO:0032266">
    <property type="term" value="F:phosphatidylinositol-3-phosphate binding"/>
    <property type="evidence" value="ECO:0007669"/>
    <property type="project" value="TreeGrafter"/>
</dbReference>
<dbReference type="GO" id="GO:0061709">
    <property type="term" value="P:reticulophagy"/>
    <property type="evidence" value="ECO:0007669"/>
    <property type="project" value="TreeGrafter"/>
</dbReference>
<dbReference type="GO" id="GO:0000422">
    <property type="term" value="P:autophagy of mitochondrion"/>
    <property type="evidence" value="ECO:0007669"/>
    <property type="project" value="TreeGrafter"/>
</dbReference>
<evidence type="ECO:0000256" key="12">
    <source>
        <dbReference type="SAM" id="MobiDB-lite"/>
    </source>
</evidence>
<dbReference type="InterPro" id="IPR026849">
    <property type="entry name" value="ATG2"/>
</dbReference>
<dbReference type="GO" id="GO:0043495">
    <property type="term" value="F:protein-membrane adaptor activity"/>
    <property type="evidence" value="ECO:0007669"/>
    <property type="project" value="TreeGrafter"/>
</dbReference>
<dbReference type="Pfam" id="PF13329">
    <property type="entry name" value="ATG2_CAD"/>
    <property type="match status" value="3"/>
</dbReference>
<evidence type="ECO:0000313" key="13">
    <source>
        <dbReference type="EMBL" id="GAV66348.1"/>
    </source>
</evidence>
<dbReference type="GO" id="GO:0000045">
    <property type="term" value="P:autophagosome assembly"/>
    <property type="evidence" value="ECO:0007669"/>
    <property type="project" value="TreeGrafter"/>
</dbReference>
<dbReference type="PANTHER" id="PTHR13190">
    <property type="entry name" value="AUTOPHAGY-RELATED 2, ISOFORM A"/>
    <property type="match status" value="1"/>
</dbReference>
<dbReference type="InParanoid" id="A0A1Q3BEH4"/>
<gene>
    <name evidence="13" type="ORF">CFOL_v3_09858</name>
</gene>
<evidence type="ECO:0000256" key="4">
    <source>
        <dbReference type="ARBA" id="ARBA00018070"/>
    </source>
</evidence>
<accession>A0A1Q3BEH4</accession>
<dbReference type="EMBL" id="BDDD01000472">
    <property type="protein sequence ID" value="GAV66348.1"/>
    <property type="molecule type" value="Genomic_DNA"/>
</dbReference>
<dbReference type="FunCoup" id="A0A1Q3BEH4">
    <property type="interactions" value="1814"/>
</dbReference>
<dbReference type="GO" id="GO:0034045">
    <property type="term" value="C:phagophore assembly site membrane"/>
    <property type="evidence" value="ECO:0007669"/>
    <property type="project" value="UniProtKB-SubCell"/>
</dbReference>
<evidence type="ECO:0000313" key="14">
    <source>
        <dbReference type="Proteomes" id="UP000187406"/>
    </source>
</evidence>
<proteinExistence type="inferred from homology"/>
<evidence type="ECO:0000256" key="5">
    <source>
        <dbReference type="ARBA" id="ARBA00022448"/>
    </source>
</evidence>
<keyword evidence="9" id="KW-0472">Membrane</keyword>
<evidence type="ECO:0000256" key="3">
    <source>
        <dbReference type="ARBA" id="ARBA00009714"/>
    </source>
</evidence>
<evidence type="ECO:0000256" key="11">
    <source>
        <dbReference type="ARBA" id="ARBA00024615"/>
    </source>
</evidence>
<comment type="catalytic activity">
    <reaction evidence="11">
        <text>a 1,2-diacyl-sn-glycero-3-phosphoethanolamine(in) = a 1,2-diacyl-sn-glycero-3-phosphoethanolamine(out)</text>
        <dbReference type="Rhea" id="RHEA:38895"/>
        <dbReference type="ChEBI" id="CHEBI:64612"/>
    </reaction>
</comment>
<sequence length="2003" mass="219570">MFSPWNIAKSAEEMLSRWVLKRACKFLLKKKLGKLLLGDIDVDQLDVQLCQGIIQLSDIALNVDYLNTKLGASTSVILKEGSIRSLIIKMPWKYQGCQVEVDELELVLAPCTEYSLSAENEVSSSIPDGNNCTRNDSGKDSPEMADSAAKYTFDDVHEGVKMIAKMVKWFLTSFNVKIKNLIVAFDSFSENNVQKMGCLPTLVLRISEIECGSSVSEDANSYTDAKGGSFLGISRLTNFVKFQGAIIELLQLDNVDSQTCSLSALGTTVGKLSSECCPLDATIPIMTGIKGGFSGNLKLSIPWKNGSLDIRKVDIDVYVDPLQLRFQPSTIKWSLLSWETYKYLGKDSSDRMHYKSADSVGLNSALHCHPSTLIPDKTMLVDGRFSSELSSFTVQESMTEAMLPGSHLIPDWVPFSVNTNQKDSYTEEVDFGASIDQFFECFDGMRSSQSALGSSGMWNWTCSVFSAITAASTLASGSLHIPSEQQHVQTNLRATVASISVLFSFHDEDKKQLYDLKDNEINVCSDAHYLVAELRDIDVALQVCPQILKFEGTVKYIEVANYLHDGDDVTLGSNNGINSQTLLIQRLQAEVQGALPPFASIIEDPETDHIRELVAADYTLENLGHLVKTMLFRTSGITYCQFTSNSNTDGNLMASTSFSLKLPQFICWVNIFLINMLLDLLKEVRKSVELFDGRNGFSSEAFNQKHESSFGNLKSGSGPFVTTLSIKGSLRGSISIPNARVILCFPFNSSKDVGDNSSWERFIALDFSSPLNMGKGKFQDSIPISVSSLPKRYSSMAAASLHLNVGSVDIYLVTPACKIDVGSNSSCMQRQRFSVHNVLSVSNSSGCLSVISMLWQEGPVTGPWVAERAKSLVTLEESRGRNKFMGRGHEFATVTTVENFEDMHSQVRREIVFSSTNFLHVHLFPVTINLDSSHYGVFHGLLNEMLAGLSCVAGDEVSVKEESSVSQTSILVECDSVKILIRPDSKENINVSIQSELPGSWHRLKLNVKKFELLSVSNIGGIRSADFFWLSHGEGKLWGSVTAVPDQEFLLISCSNSTMKRGDGGGSNALSSWLAGSDIIHLWQPQSLQGLTSITVRCSTIVAVGGRLDWLDAISSFFSLPSSDIQQEGECGLQKGDLNASSESSFVLNLVDIGLSYEPHLKKLAAQNDILNPESFTTNGNEAMGEPYVACLLAASSLKLSNTTVPDSIDNTYKITVQDLGLLLSIVSEPEKLSGPYSVEYLREIGYVKVAQEALIEVILRTSCKRSLLWEVECSKSHISVETCHDTTSALIRLAAQIQQLFAPDVEESVVHLQTRWNNVQQAQERNELNDESRGLDTAPLTSGWHSSSVGLNSKSEMVGLMDEICEDAFHLNGNQICQFGSSESRFCMSLEESFLGDACSVSSETPVFCPDLSINGSVPRIGLESSQTSFLPASCFPEIVEGYCISELRSLSGLSVGGQSLHQICKSTSKNVVDEDLGRGRSGWYRGTPIKFVENHISEAIEQTSVKQFPESKFSSVDCAGADYQEVMGRVLFKNINVRWKMFAGSDWHQSRTNCEHLTHTRARDTTVCLELALMGLQFQYDVFPIGGIGVSKLSLSAQDFHLSDRSAAAPWKLVLGYYHSKDRPRDSNSKAFKLDLEAVRPDPLIPLEEYSRLCIALLPMLLHLHQSQLDFLISFFGAKSTSVDQSSGCHQDSGSSKLLASECNNVAGYIVAEALLPYFQKFDIWPILVRVDYSPSRVDLAALRGGKFVELVNLVPWKGVELQLKHVHAVGVYGWGSVCETIIGEWLEDISQNQIHKLLQGLPTIRSLVAVGTGAAKLVSLPVENYRKDHRVLKGMQRGTIAFLRSISLEAVGLGVHLAAGAHDILLQAEDILTSITPPVSWPVQGKSKTNARYDQPKDTQQGIQQAYQTLSDGLGKSASALVRTPLKQYQRGAGAGSALVTAVRAVPAAAIAPASACASAVHYTLLGIRNSLTMVDVCSLDPEHKKESMEKYLGPTHPCE</sequence>
<keyword evidence="7" id="KW-0072">Autophagy</keyword>
<keyword evidence="5" id="KW-0813">Transport</keyword>
<dbReference type="PANTHER" id="PTHR13190:SF1">
    <property type="entry name" value="AUTOPHAGY-RELATED 2, ISOFORM A"/>
    <property type="match status" value="1"/>
</dbReference>
<evidence type="ECO:0000256" key="2">
    <source>
        <dbReference type="ARBA" id="ARBA00004623"/>
    </source>
</evidence>
<dbReference type="GO" id="GO:0061908">
    <property type="term" value="C:phagophore"/>
    <property type="evidence" value="ECO:0007669"/>
    <property type="project" value="TreeGrafter"/>
</dbReference>
<keyword evidence="14" id="KW-1185">Reference proteome</keyword>
<comment type="similarity">
    <text evidence="3">Belongs to the ATG2 family.</text>
</comment>
<reference evidence="13" key="1">
    <citation type="journal article" date="2017" name="Nat. Ecol. Evol.">
        <title>Genome of the pitcher plant Cephalotus reveals genetic changes associated with carnivory.</title>
        <authorList>
            <person name="Fukushima K."/>
            <person name="Fang X."/>
            <person name="Alvarez-Ponce D."/>
            <person name="Cai H."/>
            <person name="Carretero-Paulet L."/>
            <person name="Chen C."/>
            <person name="Chang T."/>
            <person name="Farr K.M."/>
            <person name="Fujita T."/>
            <person name="Hiwatashi Y."/>
            <person name="Hoshi Y."/>
            <person name="Imai T."/>
            <person name="Kasahara M."/>
            <person name="Librado P."/>
            <person name="Mao L."/>
            <person name="Mori H."/>
            <person name="Nishiyama T."/>
            <person name="Nozawa M."/>
            <person name="Palfalvi G."/>
            <person name="Pollard S.T."/>
            <person name="Rozas J."/>
            <person name="Sanchez-Gracia A."/>
            <person name="Sankoff D."/>
            <person name="Shibata T.F."/>
            <person name="Shigenobu S."/>
            <person name="Sumikawa N."/>
            <person name="Uzawa T."/>
            <person name="Xie M."/>
            <person name="Zheng C."/>
            <person name="Pollock D.D."/>
            <person name="Albert V.A."/>
            <person name="Li S."/>
            <person name="Hasebe M."/>
        </authorList>
    </citation>
    <scope>NUCLEOTIDE SEQUENCE</scope>
    <source>
        <strain evidence="13">St1</strain>
    </source>
</reference>
<evidence type="ECO:0000256" key="7">
    <source>
        <dbReference type="ARBA" id="ARBA00023006"/>
    </source>
</evidence>
<dbReference type="GO" id="GO:0034727">
    <property type="term" value="P:piecemeal microautophagy of the nucleus"/>
    <property type="evidence" value="ECO:0007669"/>
    <property type="project" value="TreeGrafter"/>
</dbReference>
<evidence type="ECO:0000256" key="8">
    <source>
        <dbReference type="ARBA" id="ARBA00023055"/>
    </source>
</evidence>
<evidence type="ECO:0000256" key="10">
    <source>
        <dbReference type="ARBA" id="ARBA00024479"/>
    </source>
</evidence>
<evidence type="ECO:0000256" key="1">
    <source>
        <dbReference type="ARBA" id="ARBA00004406"/>
    </source>
</evidence>
<organism evidence="13 14">
    <name type="scientific">Cephalotus follicularis</name>
    <name type="common">Albany pitcher plant</name>
    <dbReference type="NCBI Taxonomy" id="3775"/>
    <lineage>
        <taxon>Eukaryota</taxon>
        <taxon>Viridiplantae</taxon>
        <taxon>Streptophyta</taxon>
        <taxon>Embryophyta</taxon>
        <taxon>Tracheophyta</taxon>
        <taxon>Spermatophyta</taxon>
        <taxon>Magnoliopsida</taxon>
        <taxon>eudicotyledons</taxon>
        <taxon>Gunneridae</taxon>
        <taxon>Pentapetalae</taxon>
        <taxon>rosids</taxon>
        <taxon>fabids</taxon>
        <taxon>Oxalidales</taxon>
        <taxon>Cephalotaceae</taxon>
        <taxon>Cephalotus</taxon>
    </lineage>
</organism>